<dbReference type="EMBL" id="CP019236">
    <property type="protein sequence ID" value="APW39393.1"/>
    <property type="molecule type" value="Genomic_DNA"/>
</dbReference>
<evidence type="ECO:0000313" key="9">
    <source>
        <dbReference type="EMBL" id="APW39393.1"/>
    </source>
</evidence>
<keyword evidence="10" id="KW-1185">Reference proteome</keyword>
<dbReference type="InterPro" id="IPR009075">
    <property type="entry name" value="AcylCo_DH/oxidase_C"/>
</dbReference>
<evidence type="ECO:0008006" key="11">
    <source>
        <dbReference type="Google" id="ProtNLM"/>
    </source>
</evidence>
<protein>
    <recommendedName>
        <fullName evidence="11">Acyl-CoA dehydrogenase</fullName>
    </recommendedName>
</protein>
<proteinExistence type="inferred from homology"/>
<organism evidence="9 10">
    <name type="scientific">Rhodoferax koreensis</name>
    <dbReference type="NCBI Taxonomy" id="1842727"/>
    <lineage>
        <taxon>Bacteria</taxon>
        <taxon>Pseudomonadati</taxon>
        <taxon>Pseudomonadota</taxon>
        <taxon>Betaproteobacteria</taxon>
        <taxon>Burkholderiales</taxon>
        <taxon>Comamonadaceae</taxon>
        <taxon>Rhodoferax</taxon>
    </lineage>
</organism>
<dbReference type="InterPro" id="IPR036250">
    <property type="entry name" value="AcylCo_DH-like_C"/>
</dbReference>
<evidence type="ECO:0000256" key="2">
    <source>
        <dbReference type="ARBA" id="ARBA00009347"/>
    </source>
</evidence>
<dbReference type="SUPFAM" id="SSF56645">
    <property type="entry name" value="Acyl-CoA dehydrogenase NM domain-like"/>
    <property type="match status" value="1"/>
</dbReference>
<sequence>MMDFAIPEELRMLRDSARRFVQQELLPLEPLYANEADIPDDVRARLQARAKALGFWAFDLPEAVGGGGVGYLGMCLVFEELARCTVPSFRAPTVFTPYLGSVLFSCTPEQQQKYLHPVIAGDKRTCFALTEANGGSDPSQMRTMAVLEQRADGEHYRINGNKIFITGADKADFVQLFARTGEDKGAAEVSCFLIDRGTPGMRLGQNFELMSPDRPWELMFEDVCVPASQMVGRRGQGWELARSFLDVGRLIHGPKAIGRAERALEMAIDYARQRKTFGEPLANRQAIQWMIADASVELNAARLMTYHAAWKADQGMNFHVEASQVKLYADDMYLRVVDRAIQIHGGMGLSRELPLELMYRDARSRTITEGSSEMQRTIIAREMLSGKSGVNRVSG</sequence>
<keyword evidence="4" id="KW-0274">FAD</keyword>
<evidence type="ECO:0000259" key="6">
    <source>
        <dbReference type="Pfam" id="PF00441"/>
    </source>
</evidence>
<dbReference type="FunFam" id="2.40.110.10:FF:000002">
    <property type="entry name" value="Acyl-CoA dehydrogenase fadE12"/>
    <property type="match status" value="1"/>
</dbReference>
<dbReference type="GO" id="GO:0050660">
    <property type="term" value="F:flavin adenine dinucleotide binding"/>
    <property type="evidence" value="ECO:0007669"/>
    <property type="project" value="InterPro"/>
</dbReference>
<dbReference type="AlphaFoldDB" id="A0A1P8K065"/>
<dbReference type="Gene3D" id="1.20.140.10">
    <property type="entry name" value="Butyryl-CoA Dehydrogenase, subunit A, domain 3"/>
    <property type="match status" value="1"/>
</dbReference>
<dbReference type="GO" id="GO:0003995">
    <property type="term" value="F:acyl-CoA dehydrogenase activity"/>
    <property type="evidence" value="ECO:0007669"/>
    <property type="project" value="TreeGrafter"/>
</dbReference>
<evidence type="ECO:0000259" key="8">
    <source>
        <dbReference type="Pfam" id="PF02771"/>
    </source>
</evidence>
<dbReference type="InterPro" id="IPR037069">
    <property type="entry name" value="AcylCoA_DH/ox_N_sf"/>
</dbReference>
<evidence type="ECO:0000256" key="4">
    <source>
        <dbReference type="ARBA" id="ARBA00022827"/>
    </source>
</evidence>
<comment type="cofactor">
    <cofactor evidence="1">
        <name>FAD</name>
        <dbReference type="ChEBI" id="CHEBI:57692"/>
    </cofactor>
</comment>
<dbReference type="Pfam" id="PF02770">
    <property type="entry name" value="Acyl-CoA_dh_M"/>
    <property type="match status" value="1"/>
</dbReference>
<dbReference type="FunFam" id="1.20.140.10:FF:000001">
    <property type="entry name" value="Acyl-CoA dehydrogenase"/>
    <property type="match status" value="1"/>
</dbReference>
<evidence type="ECO:0000259" key="7">
    <source>
        <dbReference type="Pfam" id="PF02770"/>
    </source>
</evidence>
<dbReference type="Gene3D" id="1.10.540.10">
    <property type="entry name" value="Acyl-CoA dehydrogenase/oxidase, N-terminal domain"/>
    <property type="match status" value="1"/>
</dbReference>
<dbReference type="Proteomes" id="UP000186609">
    <property type="component" value="Chromosome"/>
</dbReference>
<comment type="similarity">
    <text evidence="2">Belongs to the acyl-CoA dehydrogenase family.</text>
</comment>
<dbReference type="InterPro" id="IPR013786">
    <property type="entry name" value="AcylCoA_DH/ox_N"/>
</dbReference>
<dbReference type="Gene3D" id="2.40.110.10">
    <property type="entry name" value="Butyryl-CoA Dehydrogenase, subunit A, domain 2"/>
    <property type="match status" value="1"/>
</dbReference>
<dbReference type="PANTHER" id="PTHR48083">
    <property type="entry name" value="MEDIUM-CHAIN SPECIFIC ACYL-COA DEHYDROGENASE, MITOCHONDRIAL-RELATED"/>
    <property type="match status" value="1"/>
</dbReference>
<evidence type="ECO:0000256" key="1">
    <source>
        <dbReference type="ARBA" id="ARBA00001974"/>
    </source>
</evidence>
<reference evidence="9 10" key="1">
    <citation type="submission" date="2017-01" db="EMBL/GenBank/DDBJ databases">
        <authorList>
            <person name="Mah S.A."/>
            <person name="Swanson W.J."/>
            <person name="Moy G.W."/>
            <person name="Vacquier V.D."/>
        </authorList>
    </citation>
    <scope>NUCLEOTIDE SEQUENCE [LARGE SCALE GENOMIC DNA]</scope>
    <source>
        <strain evidence="9 10">DCY110</strain>
    </source>
</reference>
<dbReference type="PANTHER" id="PTHR48083:SF2">
    <property type="entry name" value="MEDIUM-CHAIN SPECIFIC ACYL-COA DEHYDROGENASE, MITOCHONDRIAL"/>
    <property type="match status" value="1"/>
</dbReference>
<dbReference type="GO" id="GO:0033539">
    <property type="term" value="P:fatty acid beta-oxidation using acyl-CoA dehydrogenase"/>
    <property type="evidence" value="ECO:0007669"/>
    <property type="project" value="TreeGrafter"/>
</dbReference>
<evidence type="ECO:0000256" key="5">
    <source>
        <dbReference type="ARBA" id="ARBA00023002"/>
    </source>
</evidence>
<feature type="domain" description="Acyl-CoA dehydrogenase/oxidase N-terminal" evidence="8">
    <location>
        <begin position="8"/>
        <end position="122"/>
    </location>
</feature>
<evidence type="ECO:0000256" key="3">
    <source>
        <dbReference type="ARBA" id="ARBA00022630"/>
    </source>
</evidence>
<dbReference type="Pfam" id="PF02771">
    <property type="entry name" value="Acyl-CoA_dh_N"/>
    <property type="match status" value="1"/>
</dbReference>
<dbReference type="Pfam" id="PF00441">
    <property type="entry name" value="Acyl-CoA_dh_1"/>
    <property type="match status" value="1"/>
</dbReference>
<dbReference type="InterPro" id="IPR009100">
    <property type="entry name" value="AcylCoA_DH/oxidase_NM_dom_sf"/>
</dbReference>
<dbReference type="SUPFAM" id="SSF47203">
    <property type="entry name" value="Acyl-CoA dehydrogenase C-terminal domain-like"/>
    <property type="match status" value="1"/>
</dbReference>
<feature type="domain" description="Acyl-CoA oxidase/dehydrogenase middle" evidence="7">
    <location>
        <begin position="126"/>
        <end position="213"/>
    </location>
</feature>
<evidence type="ECO:0000313" key="10">
    <source>
        <dbReference type="Proteomes" id="UP000186609"/>
    </source>
</evidence>
<accession>A0A1P8K065</accession>
<keyword evidence="3" id="KW-0285">Flavoprotein</keyword>
<gene>
    <name evidence="9" type="ORF">RD110_21025</name>
</gene>
<name>A0A1P8K065_9BURK</name>
<feature type="domain" description="Acyl-CoA dehydrogenase/oxidase C-terminal" evidence="6">
    <location>
        <begin position="235"/>
        <end position="384"/>
    </location>
</feature>
<dbReference type="KEGG" id="rhy:RD110_21025"/>
<dbReference type="STRING" id="1842727.RD110_21025"/>
<dbReference type="InterPro" id="IPR006091">
    <property type="entry name" value="Acyl-CoA_Oxase/DH_mid-dom"/>
</dbReference>
<dbReference type="InterPro" id="IPR046373">
    <property type="entry name" value="Acyl-CoA_Oxase/DH_mid-dom_sf"/>
</dbReference>
<keyword evidence="5" id="KW-0560">Oxidoreductase</keyword>
<dbReference type="GO" id="GO:0005737">
    <property type="term" value="C:cytoplasm"/>
    <property type="evidence" value="ECO:0007669"/>
    <property type="project" value="TreeGrafter"/>
</dbReference>
<dbReference type="InterPro" id="IPR050741">
    <property type="entry name" value="Acyl-CoA_dehydrogenase"/>
</dbReference>